<sequence>MDNSLGLSRNNTIARISDTMQADYTDRHNVCTPNGVQVHGSDGVHRSDMQLKSNINRQHPKDGGTSCFT</sequence>
<organism evidence="1 2">
    <name type="scientific">Scleroderma citrinum Foug A</name>
    <dbReference type="NCBI Taxonomy" id="1036808"/>
    <lineage>
        <taxon>Eukaryota</taxon>
        <taxon>Fungi</taxon>
        <taxon>Dikarya</taxon>
        <taxon>Basidiomycota</taxon>
        <taxon>Agaricomycotina</taxon>
        <taxon>Agaricomycetes</taxon>
        <taxon>Agaricomycetidae</taxon>
        <taxon>Boletales</taxon>
        <taxon>Sclerodermatineae</taxon>
        <taxon>Sclerodermataceae</taxon>
        <taxon>Scleroderma</taxon>
    </lineage>
</organism>
<name>A0A0C3E4Y3_9AGAM</name>
<keyword evidence="2" id="KW-1185">Reference proteome</keyword>
<reference evidence="2" key="2">
    <citation type="submission" date="2015-01" db="EMBL/GenBank/DDBJ databases">
        <title>Evolutionary Origins and Diversification of the Mycorrhizal Mutualists.</title>
        <authorList>
            <consortium name="DOE Joint Genome Institute"/>
            <consortium name="Mycorrhizal Genomics Consortium"/>
            <person name="Kohler A."/>
            <person name="Kuo A."/>
            <person name="Nagy L.G."/>
            <person name="Floudas D."/>
            <person name="Copeland A."/>
            <person name="Barry K.W."/>
            <person name="Cichocki N."/>
            <person name="Veneault-Fourrey C."/>
            <person name="LaButti K."/>
            <person name="Lindquist E.A."/>
            <person name="Lipzen A."/>
            <person name="Lundell T."/>
            <person name="Morin E."/>
            <person name="Murat C."/>
            <person name="Riley R."/>
            <person name="Ohm R."/>
            <person name="Sun H."/>
            <person name="Tunlid A."/>
            <person name="Henrissat B."/>
            <person name="Grigoriev I.V."/>
            <person name="Hibbett D.S."/>
            <person name="Martin F."/>
        </authorList>
    </citation>
    <scope>NUCLEOTIDE SEQUENCE [LARGE SCALE GENOMIC DNA]</scope>
    <source>
        <strain evidence="2">Foug A</strain>
    </source>
</reference>
<proteinExistence type="predicted"/>
<dbReference type="Proteomes" id="UP000053989">
    <property type="component" value="Unassembled WGS sequence"/>
</dbReference>
<dbReference type="AlphaFoldDB" id="A0A0C3E4Y3"/>
<dbReference type="EMBL" id="KN822034">
    <property type="protein sequence ID" value="KIM63509.1"/>
    <property type="molecule type" value="Genomic_DNA"/>
</dbReference>
<protein>
    <submittedName>
        <fullName evidence="1">Uncharacterized protein</fullName>
    </submittedName>
</protein>
<dbReference type="HOGENOM" id="CLU_2777418_0_0_1"/>
<evidence type="ECO:0000313" key="2">
    <source>
        <dbReference type="Proteomes" id="UP000053989"/>
    </source>
</evidence>
<gene>
    <name evidence="1" type="ORF">SCLCIDRAFT_746624</name>
</gene>
<dbReference type="InParanoid" id="A0A0C3E4Y3"/>
<accession>A0A0C3E4Y3</accession>
<evidence type="ECO:0000313" key="1">
    <source>
        <dbReference type="EMBL" id="KIM63509.1"/>
    </source>
</evidence>
<reference evidence="1 2" key="1">
    <citation type="submission" date="2014-04" db="EMBL/GenBank/DDBJ databases">
        <authorList>
            <consortium name="DOE Joint Genome Institute"/>
            <person name="Kuo A."/>
            <person name="Kohler A."/>
            <person name="Nagy L.G."/>
            <person name="Floudas D."/>
            <person name="Copeland A."/>
            <person name="Barry K.W."/>
            <person name="Cichocki N."/>
            <person name="Veneault-Fourrey C."/>
            <person name="LaButti K."/>
            <person name="Lindquist E.A."/>
            <person name="Lipzen A."/>
            <person name="Lundell T."/>
            <person name="Morin E."/>
            <person name="Murat C."/>
            <person name="Sun H."/>
            <person name="Tunlid A."/>
            <person name="Henrissat B."/>
            <person name="Grigoriev I.V."/>
            <person name="Hibbett D.S."/>
            <person name="Martin F."/>
            <person name="Nordberg H.P."/>
            <person name="Cantor M.N."/>
            <person name="Hua S.X."/>
        </authorList>
    </citation>
    <scope>NUCLEOTIDE SEQUENCE [LARGE SCALE GENOMIC DNA]</scope>
    <source>
        <strain evidence="1 2">Foug A</strain>
    </source>
</reference>